<reference evidence="3 4" key="1">
    <citation type="journal article" date="2018" name="Mol. Biol. Evol.">
        <title>Broad Genomic Sampling Reveals a Smut Pathogenic Ancestry of the Fungal Clade Ustilaginomycotina.</title>
        <authorList>
            <person name="Kijpornyongpan T."/>
            <person name="Mondo S.J."/>
            <person name="Barry K."/>
            <person name="Sandor L."/>
            <person name="Lee J."/>
            <person name="Lipzen A."/>
            <person name="Pangilinan J."/>
            <person name="LaButti K."/>
            <person name="Hainaut M."/>
            <person name="Henrissat B."/>
            <person name="Grigoriev I.V."/>
            <person name="Spatafora J.W."/>
            <person name="Aime M.C."/>
        </authorList>
    </citation>
    <scope>NUCLEOTIDE SEQUENCE [LARGE SCALE GENOMIC DNA]</scope>
    <source>
        <strain evidence="3 4">MCA 4658</strain>
    </source>
</reference>
<feature type="region of interest" description="Disordered" evidence="1">
    <location>
        <begin position="93"/>
        <end position="119"/>
    </location>
</feature>
<name>A0A316VVZ4_9BASI</name>
<dbReference type="InParanoid" id="A0A316VVZ4"/>
<feature type="signal peptide" evidence="2">
    <location>
        <begin position="1"/>
        <end position="18"/>
    </location>
</feature>
<dbReference type="Proteomes" id="UP000245783">
    <property type="component" value="Unassembled WGS sequence"/>
</dbReference>
<sequence length="119" mass="12996">MAPLALLAFLKHPSMCIATAVHLILDPVTRVQAISPGIMGKKKEAAAAIASQKDGKPFAQQGELSAREENIDLLRRHTSLTSQRPRLFQIVLPGRPERHRKAKAPARRTRGSKEGSMGL</sequence>
<organism evidence="3 4">
    <name type="scientific">Ceraceosorus guamensis</name>
    <dbReference type="NCBI Taxonomy" id="1522189"/>
    <lineage>
        <taxon>Eukaryota</taxon>
        <taxon>Fungi</taxon>
        <taxon>Dikarya</taxon>
        <taxon>Basidiomycota</taxon>
        <taxon>Ustilaginomycotina</taxon>
        <taxon>Exobasidiomycetes</taxon>
        <taxon>Ceraceosorales</taxon>
        <taxon>Ceraceosoraceae</taxon>
        <taxon>Ceraceosorus</taxon>
    </lineage>
</organism>
<dbReference type="AlphaFoldDB" id="A0A316VVZ4"/>
<dbReference type="RefSeq" id="XP_025367763.1">
    <property type="nucleotide sequence ID" value="XM_025514495.1"/>
</dbReference>
<evidence type="ECO:0000313" key="3">
    <source>
        <dbReference type="EMBL" id="PWN40603.1"/>
    </source>
</evidence>
<dbReference type="EMBL" id="KZ819412">
    <property type="protein sequence ID" value="PWN40603.1"/>
    <property type="molecule type" value="Genomic_DNA"/>
</dbReference>
<evidence type="ECO:0000256" key="1">
    <source>
        <dbReference type="SAM" id="MobiDB-lite"/>
    </source>
</evidence>
<keyword evidence="4" id="KW-1185">Reference proteome</keyword>
<feature type="compositionally biased region" description="Basic residues" evidence="1">
    <location>
        <begin position="97"/>
        <end position="110"/>
    </location>
</feature>
<evidence type="ECO:0000313" key="4">
    <source>
        <dbReference type="Proteomes" id="UP000245783"/>
    </source>
</evidence>
<evidence type="ECO:0000256" key="2">
    <source>
        <dbReference type="SAM" id="SignalP"/>
    </source>
</evidence>
<feature type="chain" id="PRO_5016419710" evidence="2">
    <location>
        <begin position="19"/>
        <end position="119"/>
    </location>
</feature>
<dbReference type="GeneID" id="37036365"/>
<gene>
    <name evidence="3" type="ORF">IE81DRAFT_325391</name>
</gene>
<proteinExistence type="predicted"/>
<keyword evidence="2" id="KW-0732">Signal</keyword>
<protein>
    <submittedName>
        <fullName evidence="3">Uncharacterized protein</fullName>
    </submittedName>
</protein>
<accession>A0A316VVZ4</accession>